<accession>A0A6A6X9Y6</accession>
<evidence type="ECO:0000256" key="1">
    <source>
        <dbReference type="SAM" id="MobiDB-lite"/>
    </source>
</evidence>
<feature type="compositionally biased region" description="Polar residues" evidence="1">
    <location>
        <begin position="48"/>
        <end position="63"/>
    </location>
</feature>
<dbReference type="Proteomes" id="UP000799757">
    <property type="component" value="Unassembled WGS sequence"/>
</dbReference>
<feature type="region of interest" description="Disordered" evidence="1">
    <location>
        <begin position="48"/>
        <end position="68"/>
    </location>
</feature>
<feature type="region of interest" description="Disordered" evidence="1">
    <location>
        <begin position="1"/>
        <end position="31"/>
    </location>
</feature>
<dbReference type="CDD" id="cd00167">
    <property type="entry name" value="SANT"/>
    <property type="match status" value="1"/>
</dbReference>
<evidence type="ECO:0000313" key="3">
    <source>
        <dbReference type="EMBL" id="KAF2793370.1"/>
    </source>
</evidence>
<evidence type="ECO:0000259" key="2">
    <source>
        <dbReference type="PROSITE" id="PS50090"/>
    </source>
</evidence>
<keyword evidence="4" id="KW-1185">Reference proteome</keyword>
<gene>
    <name evidence="3" type="ORF">K505DRAFT_337852</name>
</gene>
<organism evidence="3 4">
    <name type="scientific">Melanomma pulvis-pyrius CBS 109.77</name>
    <dbReference type="NCBI Taxonomy" id="1314802"/>
    <lineage>
        <taxon>Eukaryota</taxon>
        <taxon>Fungi</taxon>
        <taxon>Dikarya</taxon>
        <taxon>Ascomycota</taxon>
        <taxon>Pezizomycotina</taxon>
        <taxon>Dothideomycetes</taxon>
        <taxon>Pleosporomycetidae</taxon>
        <taxon>Pleosporales</taxon>
        <taxon>Melanommataceae</taxon>
        <taxon>Melanomma</taxon>
    </lineage>
</organism>
<dbReference type="InterPro" id="IPR009057">
    <property type="entry name" value="Homeodomain-like_sf"/>
</dbReference>
<name>A0A6A6X9Y6_9PLEO</name>
<evidence type="ECO:0000313" key="4">
    <source>
        <dbReference type="Proteomes" id="UP000799757"/>
    </source>
</evidence>
<dbReference type="AlphaFoldDB" id="A0A6A6X9Y6"/>
<dbReference type="Gene3D" id="1.10.10.60">
    <property type="entry name" value="Homeodomain-like"/>
    <property type="match status" value="1"/>
</dbReference>
<dbReference type="SUPFAM" id="SSF46689">
    <property type="entry name" value="Homeodomain-like"/>
    <property type="match status" value="1"/>
</dbReference>
<feature type="compositionally biased region" description="Polar residues" evidence="1">
    <location>
        <begin position="15"/>
        <end position="27"/>
    </location>
</feature>
<dbReference type="EMBL" id="MU001930">
    <property type="protein sequence ID" value="KAF2793370.1"/>
    <property type="molecule type" value="Genomic_DNA"/>
</dbReference>
<dbReference type="PROSITE" id="PS50090">
    <property type="entry name" value="MYB_LIKE"/>
    <property type="match status" value="1"/>
</dbReference>
<dbReference type="InterPro" id="IPR001005">
    <property type="entry name" value="SANT/Myb"/>
</dbReference>
<sequence>MDINLLIHPQDSESPRSSTSPVRNSIPPSHISALPECPLSSPAYGAASTYSTPGTSLTPSLAQGSPVDSLPRSLMADPQAPNHFASQTTSIETSFGRIRAWTPAEDVRLAILRNQGVKWSEVPNFFTGRSEVACQMRHKKVLAHWSRERKRRFEALFDRHMTDMFANIQAGMAMR</sequence>
<feature type="domain" description="Myb-like" evidence="2">
    <location>
        <begin position="101"/>
        <end position="142"/>
    </location>
</feature>
<reference evidence="3" key="1">
    <citation type="journal article" date="2020" name="Stud. Mycol.">
        <title>101 Dothideomycetes genomes: a test case for predicting lifestyles and emergence of pathogens.</title>
        <authorList>
            <person name="Haridas S."/>
            <person name="Albert R."/>
            <person name="Binder M."/>
            <person name="Bloem J."/>
            <person name="Labutti K."/>
            <person name="Salamov A."/>
            <person name="Andreopoulos B."/>
            <person name="Baker S."/>
            <person name="Barry K."/>
            <person name="Bills G."/>
            <person name="Bluhm B."/>
            <person name="Cannon C."/>
            <person name="Castanera R."/>
            <person name="Culley D."/>
            <person name="Daum C."/>
            <person name="Ezra D."/>
            <person name="Gonzalez J."/>
            <person name="Henrissat B."/>
            <person name="Kuo A."/>
            <person name="Liang C."/>
            <person name="Lipzen A."/>
            <person name="Lutzoni F."/>
            <person name="Magnuson J."/>
            <person name="Mondo S."/>
            <person name="Nolan M."/>
            <person name="Ohm R."/>
            <person name="Pangilinan J."/>
            <person name="Park H.-J."/>
            <person name="Ramirez L."/>
            <person name="Alfaro M."/>
            <person name="Sun H."/>
            <person name="Tritt A."/>
            <person name="Yoshinaga Y."/>
            <person name="Zwiers L.-H."/>
            <person name="Turgeon B."/>
            <person name="Goodwin S."/>
            <person name="Spatafora J."/>
            <person name="Crous P."/>
            <person name="Grigoriev I."/>
        </authorList>
    </citation>
    <scope>NUCLEOTIDE SEQUENCE</scope>
    <source>
        <strain evidence="3">CBS 109.77</strain>
    </source>
</reference>
<protein>
    <recommendedName>
        <fullName evidence="2">Myb-like domain-containing protein</fullName>
    </recommendedName>
</protein>
<proteinExistence type="predicted"/>
<dbReference type="Pfam" id="PF13921">
    <property type="entry name" value="Myb_DNA-bind_6"/>
    <property type="match status" value="1"/>
</dbReference>